<proteinExistence type="predicted"/>
<evidence type="ECO:0000313" key="3">
    <source>
        <dbReference type="Proteomes" id="UP001295444"/>
    </source>
</evidence>
<feature type="region of interest" description="Disordered" evidence="1">
    <location>
        <begin position="1"/>
        <end position="50"/>
    </location>
</feature>
<dbReference type="AlphaFoldDB" id="A0AAD1WT40"/>
<sequence>ASQAQAQYSRADAARGRPDPLGNTASSSSDPECRPDWSPSSSRSWDPQAPAAYPCGPCCESSGCSRTA</sequence>
<reference evidence="2" key="1">
    <citation type="submission" date="2022-03" db="EMBL/GenBank/DDBJ databases">
        <authorList>
            <person name="Alioto T."/>
            <person name="Alioto T."/>
            <person name="Gomez Garrido J."/>
        </authorList>
    </citation>
    <scope>NUCLEOTIDE SEQUENCE</scope>
</reference>
<feature type="non-terminal residue" evidence="2">
    <location>
        <position position="1"/>
    </location>
</feature>
<feature type="compositionally biased region" description="Low complexity" evidence="1">
    <location>
        <begin position="36"/>
        <end position="47"/>
    </location>
</feature>
<gene>
    <name evidence="2" type="ORF">PECUL_23A005995</name>
</gene>
<feature type="non-terminal residue" evidence="2">
    <location>
        <position position="68"/>
    </location>
</feature>
<evidence type="ECO:0000256" key="1">
    <source>
        <dbReference type="SAM" id="MobiDB-lite"/>
    </source>
</evidence>
<name>A0AAD1WT40_PELCU</name>
<organism evidence="2 3">
    <name type="scientific">Pelobates cultripes</name>
    <name type="common">Western spadefoot toad</name>
    <dbReference type="NCBI Taxonomy" id="61616"/>
    <lineage>
        <taxon>Eukaryota</taxon>
        <taxon>Metazoa</taxon>
        <taxon>Chordata</taxon>
        <taxon>Craniata</taxon>
        <taxon>Vertebrata</taxon>
        <taxon>Euteleostomi</taxon>
        <taxon>Amphibia</taxon>
        <taxon>Batrachia</taxon>
        <taxon>Anura</taxon>
        <taxon>Pelobatoidea</taxon>
        <taxon>Pelobatidae</taxon>
        <taxon>Pelobates</taxon>
    </lineage>
</organism>
<dbReference type="EMBL" id="OW240922">
    <property type="protein sequence ID" value="CAH2321200.1"/>
    <property type="molecule type" value="Genomic_DNA"/>
</dbReference>
<evidence type="ECO:0000313" key="2">
    <source>
        <dbReference type="EMBL" id="CAH2321200.1"/>
    </source>
</evidence>
<protein>
    <submittedName>
        <fullName evidence="2">Uncharacterized protein</fullName>
    </submittedName>
</protein>
<dbReference type="Proteomes" id="UP001295444">
    <property type="component" value="Chromosome 11"/>
</dbReference>
<keyword evidence="3" id="KW-1185">Reference proteome</keyword>
<accession>A0AAD1WT40</accession>